<dbReference type="EMBL" id="AZBU02000001">
    <property type="protein sequence ID" value="TMS38416.1"/>
    <property type="molecule type" value="Genomic_DNA"/>
</dbReference>
<dbReference type="AlphaFoldDB" id="A0A4U8UY30"/>
<dbReference type="InterPro" id="IPR000477">
    <property type="entry name" value="RT_dom"/>
</dbReference>
<dbReference type="CDD" id="cd01650">
    <property type="entry name" value="RT_nLTR_like"/>
    <property type="match status" value="1"/>
</dbReference>
<organism evidence="2 3">
    <name type="scientific">Steinernema carpocapsae</name>
    <name type="common">Entomopathogenic nematode</name>
    <dbReference type="NCBI Taxonomy" id="34508"/>
    <lineage>
        <taxon>Eukaryota</taxon>
        <taxon>Metazoa</taxon>
        <taxon>Ecdysozoa</taxon>
        <taxon>Nematoda</taxon>
        <taxon>Chromadorea</taxon>
        <taxon>Rhabditida</taxon>
        <taxon>Tylenchina</taxon>
        <taxon>Panagrolaimomorpha</taxon>
        <taxon>Strongyloidoidea</taxon>
        <taxon>Steinernematidae</taxon>
        <taxon>Steinernema</taxon>
    </lineage>
</organism>
<reference evidence="2 3" key="2">
    <citation type="journal article" date="2019" name="G3 (Bethesda)">
        <title>Hybrid Assembly of the Genome of the Entomopathogenic Nematode Steinernema carpocapsae Identifies the X-Chromosome.</title>
        <authorList>
            <person name="Serra L."/>
            <person name="Macchietto M."/>
            <person name="Macias-Munoz A."/>
            <person name="McGill C.J."/>
            <person name="Rodriguez I.M."/>
            <person name="Rodriguez B."/>
            <person name="Murad R."/>
            <person name="Mortazavi A."/>
        </authorList>
    </citation>
    <scope>NUCLEOTIDE SEQUENCE [LARGE SCALE GENOMIC DNA]</scope>
    <source>
        <strain evidence="2 3">ALL</strain>
    </source>
</reference>
<proteinExistence type="predicted"/>
<accession>A0A4U8UY30</accession>
<evidence type="ECO:0000313" key="3">
    <source>
        <dbReference type="Proteomes" id="UP000298663"/>
    </source>
</evidence>
<keyword evidence="3" id="KW-1185">Reference proteome</keyword>
<gene>
    <name evidence="2" type="ORF">L596_005146</name>
</gene>
<dbReference type="OrthoDB" id="410104at2759"/>
<dbReference type="SUPFAM" id="SSF56672">
    <property type="entry name" value="DNA/RNA polymerases"/>
    <property type="match status" value="1"/>
</dbReference>
<evidence type="ECO:0000259" key="1">
    <source>
        <dbReference type="PROSITE" id="PS50878"/>
    </source>
</evidence>
<evidence type="ECO:0000313" key="2">
    <source>
        <dbReference type="EMBL" id="TMS38416.1"/>
    </source>
</evidence>
<feature type="domain" description="Reverse transcriptase" evidence="1">
    <location>
        <begin position="31"/>
        <end position="175"/>
    </location>
</feature>
<dbReference type="Proteomes" id="UP000298663">
    <property type="component" value="Unassembled WGS sequence"/>
</dbReference>
<comment type="caution">
    <text evidence="2">The sequence shown here is derived from an EMBL/GenBank/DDBJ whole genome shotgun (WGS) entry which is preliminary data.</text>
</comment>
<reference evidence="2 3" key="1">
    <citation type="journal article" date="2015" name="Genome Biol.">
        <title>Comparative genomics of Steinernema reveals deeply conserved gene regulatory networks.</title>
        <authorList>
            <person name="Dillman A.R."/>
            <person name="Macchietto M."/>
            <person name="Porter C.F."/>
            <person name="Rogers A."/>
            <person name="Williams B."/>
            <person name="Antoshechkin I."/>
            <person name="Lee M.M."/>
            <person name="Goodwin Z."/>
            <person name="Lu X."/>
            <person name="Lewis E.E."/>
            <person name="Goodrich-Blair H."/>
            <person name="Stock S.P."/>
            <person name="Adams B.J."/>
            <person name="Sternberg P.W."/>
            <person name="Mortazavi A."/>
        </authorList>
    </citation>
    <scope>NUCLEOTIDE SEQUENCE [LARGE SCALE GENOMIC DNA]</scope>
    <source>
        <strain evidence="2 3">ALL</strain>
    </source>
</reference>
<dbReference type="STRING" id="34508.A0A4U8UY30"/>
<dbReference type="InterPro" id="IPR043502">
    <property type="entry name" value="DNA/RNA_pol_sf"/>
</dbReference>
<name>A0A4U8UY30_STECR</name>
<sequence>MVSTSPDQVSYRLLKSLALSLAQPVWDILTRSFTQGVIPSVWKSAIVKPILKKGDPASPANYRPISLTSALSKVAERFVGRAILKHCEQNNLFCRAQNGFLPGRSTTTALAPCFQDFYVALEAGQFIDIVFIDFSKAFDMVPHELLLFKLKAYGIRGSLRNWIKDFLSDRRLQLT</sequence>
<dbReference type="PANTHER" id="PTHR19446">
    <property type="entry name" value="REVERSE TRANSCRIPTASES"/>
    <property type="match status" value="1"/>
</dbReference>
<protein>
    <recommendedName>
        <fullName evidence="1">Reverse transcriptase domain-containing protein</fullName>
    </recommendedName>
</protein>
<dbReference type="PROSITE" id="PS50878">
    <property type="entry name" value="RT_POL"/>
    <property type="match status" value="1"/>
</dbReference>
<dbReference type="Pfam" id="PF00078">
    <property type="entry name" value="RVT_1"/>
    <property type="match status" value="1"/>
</dbReference>